<protein>
    <recommendedName>
        <fullName evidence="2">Nucleoid-associated protein ZA01_00780</fullName>
    </recommendedName>
</protein>
<dbReference type="InterPro" id="IPR036894">
    <property type="entry name" value="YbaB-like_sf"/>
</dbReference>
<keyword evidence="2" id="KW-0963">Cytoplasm</keyword>
<dbReference type="PIRSF" id="PIRSF004555">
    <property type="entry name" value="UCP004555"/>
    <property type="match status" value="1"/>
</dbReference>
<keyword evidence="5" id="KW-1185">Reference proteome</keyword>
<dbReference type="Pfam" id="PF02575">
    <property type="entry name" value="YbaB_DNA_bd"/>
    <property type="match status" value="1"/>
</dbReference>
<comment type="function">
    <text evidence="2">Binds to DNA and alters its conformation. May be involved in regulation of gene expression, nucleoid organization and DNA protection.</text>
</comment>
<feature type="coiled-coil region" evidence="3">
    <location>
        <begin position="7"/>
        <end position="34"/>
    </location>
</feature>
<name>A0ABY3G784_9BACT</name>
<sequence>MFENMDFSKMGELLTKAQEKANELEQEALKKEFSAKSGGGLVKVSANGKGEIIDIDIDDSLLEDKESMQILLISAINDVLKMVEQNKKSMASNLFSGMGVI</sequence>
<dbReference type="HAMAP" id="MF_00274">
    <property type="entry name" value="DNA_YbaB_EbfC"/>
    <property type="match status" value="1"/>
</dbReference>
<dbReference type="PANTHER" id="PTHR33449">
    <property type="entry name" value="NUCLEOID-ASSOCIATED PROTEIN YBAB"/>
    <property type="match status" value="1"/>
</dbReference>
<gene>
    <name evidence="4" type="ORF">ZA01_00780</name>
</gene>
<keyword evidence="1 2" id="KW-0238">DNA-binding</keyword>
<dbReference type="PANTHER" id="PTHR33449:SF1">
    <property type="entry name" value="NUCLEOID-ASSOCIATED PROTEIN YBAB"/>
    <property type="match status" value="1"/>
</dbReference>
<dbReference type="Gene3D" id="3.30.1310.10">
    <property type="entry name" value="Nucleoid-associated protein YbaB-like domain"/>
    <property type="match status" value="1"/>
</dbReference>
<evidence type="ECO:0000256" key="1">
    <source>
        <dbReference type="ARBA" id="ARBA00023125"/>
    </source>
</evidence>
<comment type="subcellular location">
    <subcellularLocation>
        <location evidence="2">Cytoplasm</location>
        <location evidence="2">Nucleoid</location>
    </subcellularLocation>
</comment>
<accession>A0ABY3G784</accession>
<dbReference type="SUPFAM" id="SSF82607">
    <property type="entry name" value="YbaB-like"/>
    <property type="match status" value="1"/>
</dbReference>
<comment type="similarity">
    <text evidence="2">Belongs to the YbaB/EbfC family.</text>
</comment>
<comment type="caution">
    <text evidence="4">The sequence shown here is derived from an EMBL/GenBank/DDBJ whole genome shotgun (WGS) entry which is preliminary data.</text>
</comment>
<dbReference type="NCBIfam" id="TIGR00103">
    <property type="entry name" value="DNA_YbaB_EbfC"/>
    <property type="match status" value="1"/>
</dbReference>
<dbReference type="RefSeq" id="WP_147500288.1">
    <property type="nucleotide sequence ID" value="NZ_JANPQO010000022.1"/>
</dbReference>
<evidence type="ECO:0000256" key="3">
    <source>
        <dbReference type="SAM" id="Coils"/>
    </source>
</evidence>
<comment type="subunit">
    <text evidence="2">Homodimer.</text>
</comment>
<evidence type="ECO:0000256" key="2">
    <source>
        <dbReference type="HAMAP-Rule" id="MF_00274"/>
    </source>
</evidence>
<evidence type="ECO:0000313" key="4">
    <source>
        <dbReference type="EMBL" id="TWO28206.1"/>
    </source>
</evidence>
<proteinExistence type="inferred from homology"/>
<evidence type="ECO:0000313" key="5">
    <source>
        <dbReference type="Proteomes" id="UP000321614"/>
    </source>
</evidence>
<dbReference type="InterPro" id="IPR004401">
    <property type="entry name" value="YbaB/EbfC"/>
</dbReference>
<dbReference type="Proteomes" id="UP000321614">
    <property type="component" value="Unassembled WGS sequence"/>
</dbReference>
<keyword evidence="3" id="KW-0175">Coiled coil</keyword>
<organism evidence="4 5">
    <name type="scientific">Campylobacter insulaenigrae</name>
    <dbReference type="NCBI Taxonomy" id="260714"/>
    <lineage>
        <taxon>Bacteria</taxon>
        <taxon>Pseudomonadati</taxon>
        <taxon>Campylobacterota</taxon>
        <taxon>Epsilonproteobacteria</taxon>
        <taxon>Campylobacterales</taxon>
        <taxon>Campylobacteraceae</taxon>
        <taxon>Campylobacter</taxon>
    </lineage>
</organism>
<dbReference type="EMBL" id="VOAW01000004">
    <property type="protein sequence ID" value="TWO28206.1"/>
    <property type="molecule type" value="Genomic_DNA"/>
</dbReference>
<reference evidence="4 5" key="1">
    <citation type="submission" date="2019-07" db="EMBL/GenBank/DDBJ databases">
        <title>Rapid identification of Enteric Bacteria from Whole Genome Sequences (WGS) using Average Nucleotide Identity (ANI).</title>
        <authorList>
            <person name="Lane C."/>
        </authorList>
    </citation>
    <scope>NUCLEOTIDE SEQUENCE [LARGE SCALE GENOMIC DNA]</scope>
    <source>
        <strain evidence="4 5">2011D-8905</strain>
    </source>
</reference>